<feature type="compositionally biased region" description="Low complexity" evidence="1">
    <location>
        <begin position="8"/>
        <end position="18"/>
    </location>
</feature>
<dbReference type="AlphaFoldDB" id="A0A7J7RV74"/>
<feature type="compositionally biased region" description="Low complexity" evidence="1">
    <location>
        <begin position="186"/>
        <end position="195"/>
    </location>
</feature>
<dbReference type="OrthoDB" id="9948606at2759"/>
<reference evidence="2 3" key="1">
    <citation type="journal article" date="2020" name="Nature">
        <title>Six reference-quality genomes reveal evolution of bat adaptations.</title>
        <authorList>
            <person name="Jebb D."/>
            <person name="Huang Z."/>
            <person name="Pippel M."/>
            <person name="Hughes G.M."/>
            <person name="Lavrichenko K."/>
            <person name="Devanna P."/>
            <person name="Winkler S."/>
            <person name="Jermiin L.S."/>
            <person name="Skirmuntt E.C."/>
            <person name="Katzourakis A."/>
            <person name="Burkitt-Gray L."/>
            <person name="Ray D.A."/>
            <person name="Sullivan K.A.M."/>
            <person name="Roscito J.G."/>
            <person name="Kirilenko B.M."/>
            <person name="Davalos L.M."/>
            <person name="Corthals A.P."/>
            <person name="Power M.L."/>
            <person name="Jones G."/>
            <person name="Ransome R.D."/>
            <person name="Dechmann D.K.N."/>
            <person name="Locatelli A.G."/>
            <person name="Puechmaille S.J."/>
            <person name="Fedrigo O."/>
            <person name="Jarvis E.D."/>
            <person name="Hiller M."/>
            <person name="Vernes S.C."/>
            <person name="Myers E.W."/>
            <person name="Teeling E.C."/>
        </authorList>
    </citation>
    <scope>NUCLEOTIDE SEQUENCE [LARGE SCALE GENOMIC DNA]</scope>
    <source>
        <strain evidence="2">MMyoMyo1</strain>
        <tissue evidence="2">Flight muscle</tissue>
    </source>
</reference>
<feature type="region of interest" description="Disordered" evidence="1">
    <location>
        <begin position="533"/>
        <end position="569"/>
    </location>
</feature>
<feature type="compositionally biased region" description="Low complexity" evidence="1">
    <location>
        <begin position="341"/>
        <end position="357"/>
    </location>
</feature>
<feature type="compositionally biased region" description="Basic and acidic residues" evidence="1">
    <location>
        <begin position="227"/>
        <end position="239"/>
    </location>
</feature>
<dbReference type="PANTHER" id="PTHR12392:SF0">
    <property type="entry name" value="LADININ-1"/>
    <property type="match status" value="1"/>
</dbReference>
<gene>
    <name evidence="2" type="ORF">mMyoMyo1_007556</name>
</gene>
<proteinExistence type="predicted"/>
<organism evidence="2 3">
    <name type="scientific">Myotis myotis</name>
    <name type="common">Greater mouse-eared bat</name>
    <name type="synonym">Vespertilio myotis</name>
    <dbReference type="NCBI Taxonomy" id="51298"/>
    <lineage>
        <taxon>Eukaryota</taxon>
        <taxon>Metazoa</taxon>
        <taxon>Chordata</taxon>
        <taxon>Craniata</taxon>
        <taxon>Vertebrata</taxon>
        <taxon>Euteleostomi</taxon>
        <taxon>Mammalia</taxon>
        <taxon>Eutheria</taxon>
        <taxon>Laurasiatheria</taxon>
        <taxon>Chiroptera</taxon>
        <taxon>Yangochiroptera</taxon>
        <taxon>Vespertilionidae</taxon>
        <taxon>Myotis</taxon>
    </lineage>
</organism>
<feature type="compositionally biased region" description="Basic and acidic residues" evidence="1">
    <location>
        <begin position="265"/>
        <end position="340"/>
    </location>
</feature>
<feature type="compositionally biased region" description="Basic and acidic residues" evidence="1">
    <location>
        <begin position="196"/>
        <end position="220"/>
    </location>
</feature>
<dbReference type="PANTHER" id="PTHR12392">
    <property type="entry name" value="LADININ 1"/>
    <property type="match status" value="1"/>
</dbReference>
<name>A0A7J7RV74_MYOMY</name>
<evidence type="ECO:0000313" key="3">
    <source>
        <dbReference type="Proteomes" id="UP000527355"/>
    </source>
</evidence>
<protein>
    <submittedName>
        <fullName evidence="2">Ladinin 1</fullName>
    </submittedName>
</protein>
<dbReference type="GO" id="GO:0005198">
    <property type="term" value="F:structural molecule activity"/>
    <property type="evidence" value="ECO:0007669"/>
    <property type="project" value="InterPro"/>
</dbReference>
<accession>A0A7J7RV74</accession>
<feature type="compositionally biased region" description="Polar residues" evidence="1">
    <location>
        <begin position="411"/>
        <end position="426"/>
    </location>
</feature>
<dbReference type="Proteomes" id="UP000527355">
    <property type="component" value="Unassembled WGS sequence"/>
</dbReference>
<dbReference type="VEuPathDB" id="HostDB:GeneID_118678786"/>
<comment type="caution">
    <text evidence="2">The sequence shown here is derived from an EMBL/GenBank/DDBJ whole genome shotgun (WGS) entry which is preliminary data.</text>
</comment>
<evidence type="ECO:0000313" key="2">
    <source>
        <dbReference type="EMBL" id="KAF6279845.1"/>
    </source>
</evidence>
<sequence length="569" mass="63406">MSGRKDWSALSSLAQQWSLEDEEEQQRERRRRHRNLSSTSEDYDRSARFAQNQNRGRPAPDRLPSVEEAQVPTAPPASPQDEGEEVQAILRTRRERRQRRQGVEAAQAPLREWLEAEEGGDSLGPGQAVQAAAPPRRRLSQEKQAPWVRAEESVAAREPGGRPRGVPEKPPGSEKKPSGPEKRPSSELSPISKSKSVLEKMDVWEERPSPARAGVSEKRPLSAKAAGSERGRVSEKASIFEKPQVSGTKLVPKRAVAPEQPQAQEKPRPEERLKPKEKPHPQEQPQPKEKPQSQEQPRPKEKPHPQEQDHPKEKPQSQEQPRPKEKPQPQDQDQPKEKPQSQEQPQPKEQPQAREQPVAGGSQRARAHCHLPSAEPGGCTPPTVASRLRPITLQVKIPRKEEEEEDAFSPTGATYSSSLRRSSPRTISFRMSPRTTNSETTLTRSASVRLPVKLGEKLERYHTAIQRSVSVKSPGSSRTEVFVAPVGVASRRHLFEKELAGQGPSRAEPASSRKENLKLSGVVTSRLNLWISRTQESGEQDPQEAKKEAAATKRTQLAKRAGSTLDAEV</sequence>
<evidence type="ECO:0000256" key="1">
    <source>
        <dbReference type="SAM" id="MobiDB-lite"/>
    </source>
</evidence>
<feature type="compositionally biased region" description="Polar residues" evidence="1">
    <location>
        <begin position="433"/>
        <end position="443"/>
    </location>
</feature>
<feature type="region of interest" description="Disordered" evidence="1">
    <location>
        <begin position="1"/>
        <end position="443"/>
    </location>
</feature>
<dbReference type="InterPro" id="IPR017404">
    <property type="entry name" value="Ladinin_1"/>
</dbReference>
<feature type="compositionally biased region" description="Basic and acidic residues" evidence="1">
    <location>
        <begin position="149"/>
        <end position="185"/>
    </location>
</feature>
<feature type="compositionally biased region" description="Basic residues" evidence="1">
    <location>
        <begin position="91"/>
        <end position="100"/>
    </location>
</feature>
<keyword evidence="3" id="KW-1185">Reference proteome</keyword>
<dbReference type="EMBL" id="JABWUV010000021">
    <property type="protein sequence ID" value="KAF6279845.1"/>
    <property type="molecule type" value="Genomic_DNA"/>
</dbReference>